<comment type="function">
    <text evidence="1">The phosphoenolpyruvate-dependent sugar phosphotransferase system (sugar PTS), a major carbohydrate active transport system, catalyzes the phosphorylation of incoming sugar substrates concomitantly with their translocation across the cell membrane. The enzyme II CmtAB PTS system is involved in D-mannitol transport.</text>
</comment>
<dbReference type="Proteomes" id="UP000625210">
    <property type="component" value="Unassembled WGS sequence"/>
</dbReference>
<evidence type="ECO:0000256" key="3">
    <source>
        <dbReference type="ARBA" id="ARBA00022448"/>
    </source>
</evidence>
<organism evidence="13 14">
    <name type="scientific">Marinithermofilum abyssi</name>
    <dbReference type="NCBI Taxonomy" id="1571185"/>
    <lineage>
        <taxon>Bacteria</taxon>
        <taxon>Bacillati</taxon>
        <taxon>Bacillota</taxon>
        <taxon>Bacilli</taxon>
        <taxon>Bacillales</taxon>
        <taxon>Thermoactinomycetaceae</taxon>
        <taxon>Marinithermofilum</taxon>
    </lineage>
</organism>
<evidence type="ECO:0000313" key="14">
    <source>
        <dbReference type="Proteomes" id="UP000625210"/>
    </source>
</evidence>
<keyword evidence="8" id="KW-0418">Kinase</keyword>
<dbReference type="EMBL" id="BMHQ01000010">
    <property type="protein sequence ID" value="GGE24516.1"/>
    <property type="molecule type" value="Genomic_DNA"/>
</dbReference>
<dbReference type="PANTHER" id="PTHR30181:SF2">
    <property type="entry name" value="PTS SYSTEM MANNITOL-SPECIFIC EIICBA COMPONENT"/>
    <property type="match status" value="1"/>
</dbReference>
<evidence type="ECO:0000256" key="1">
    <source>
        <dbReference type="ARBA" id="ARBA00002434"/>
    </source>
</evidence>
<reference evidence="13" key="1">
    <citation type="journal article" date="2014" name="Int. J. Syst. Evol. Microbiol.">
        <title>Complete genome sequence of Corynebacterium casei LMG S-19264T (=DSM 44701T), isolated from a smear-ripened cheese.</title>
        <authorList>
            <consortium name="US DOE Joint Genome Institute (JGI-PGF)"/>
            <person name="Walter F."/>
            <person name="Albersmeier A."/>
            <person name="Kalinowski J."/>
            <person name="Ruckert C."/>
        </authorList>
    </citation>
    <scope>NUCLEOTIDE SEQUENCE</scope>
    <source>
        <strain evidence="13">CGMCC 1.15179</strain>
    </source>
</reference>
<dbReference type="Pfam" id="PF00359">
    <property type="entry name" value="PTS_EIIA_2"/>
    <property type="match status" value="1"/>
</dbReference>
<reference evidence="13" key="2">
    <citation type="submission" date="2020-09" db="EMBL/GenBank/DDBJ databases">
        <authorList>
            <person name="Sun Q."/>
            <person name="Zhou Y."/>
        </authorList>
    </citation>
    <scope>NUCLEOTIDE SEQUENCE</scope>
    <source>
        <strain evidence="13">CGMCC 1.15179</strain>
    </source>
</reference>
<evidence type="ECO:0000256" key="7">
    <source>
        <dbReference type="ARBA" id="ARBA00022683"/>
    </source>
</evidence>
<keyword evidence="3" id="KW-0813">Transport</keyword>
<evidence type="ECO:0000259" key="12">
    <source>
        <dbReference type="PROSITE" id="PS51094"/>
    </source>
</evidence>
<gene>
    <name evidence="13" type="primary">mtlF</name>
    <name evidence="13" type="ORF">GCM10011571_28340</name>
</gene>
<dbReference type="InterPro" id="IPR016152">
    <property type="entry name" value="PTrfase/Anion_transptr"/>
</dbReference>
<feature type="domain" description="PTS EIIA type-2" evidence="12">
    <location>
        <begin position="5"/>
        <end position="145"/>
    </location>
</feature>
<dbReference type="GO" id="GO:0005886">
    <property type="term" value="C:plasma membrane"/>
    <property type="evidence" value="ECO:0007669"/>
    <property type="project" value="TreeGrafter"/>
</dbReference>
<evidence type="ECO:0000256" key="8">
    <source>
        <dbReference type="ARBA" id="ARBA00022777"/>
    </source>
</evidence>
<dbReference type="PROSITE" id="PS00372">
    <property type="entry name" value="PTS_EIIA_TYPE_2_HIS"/>
    <property type="match status" value="1"/>
</dbReference>
<dbReference type="InterPro" id="IPR050893">
    <property type="entry name" value="Sugar_PTS"/>
</dbReference>
<evidence type="ECO:0000256" key="11">
    <source>
        <dbReference type="ARBA" id="ARBA00030962"/>
    </source>
</evidence>
<dbReference type="PROSITE" id="PS51094">
    <property type="entry name" value="PTS_EIIA_TYPE_2"/>
    <property type="match status" value="1"/>
</dbReference>
<keyword evidence="6" id="KW-0808">Transferase</keyword>
<dbReference type="GO" id="GO:0009401">
    <property type="term" value="P:phosphoenolpyruvate-dependent sugar phosphotransferase system"/>
    <property type="evidence" value="ECO:0007669"/>
    <property type="project" value="UniProtKB-KW"/>
</dbReference>
<evidence type="ECO:0000256" key="2">
    <source>
        <dbReference type="ARBA" id="ARBA00014783"/>
    </source>
</evidence>
<keyword evidence="4" id="KW-0597">Phosphoprotein</keyword>
<dbReference type="CDD" id="cd00211">
    <property type="entry name" value="PTS_IIA_fru"/>
    <property type="match status" value="1"/>
</dbReference>
<dbReference type="GO" id="GO:0090563">
    <property type="term" value="F:protein-phosphocysteine-sugar phosphotransferase activity"/>
    <property type="evidence" value="ECO:0007669"/>
    <property type="project" value="TreeGrafter"/>
</dbReference>
<keyword evidence="5" id="KW-0762">Sugar transport</keyword>
<keyword evidence="7" id="KW-0598">Phosphotransferase system</keyword>
<keyword evidence="14" id="KW-1185">Reference proteome</keyword>
<evidence type="ECO:0000256" key="6">
    <source>
        <dbReference type="ARBA" id="ARBA00022679"/>
    </source>
</evidence>
<dbReference type="Gene3D" id="3.40.930.10">
    <property type="entry name" value="Mannitol-specific EII, Chain A"/>
    <property type="match status" value="1"/>
</dbReference>
<evidence type="ECO:0000256" key="5">
    <source>
        <dbReference type="ARBA" id="ARBA00022597"/>
    </source>
</evidence>
<comment type="caution">
    <text evidence="13">The sequence shown here is derived from an EMBL/GenBank/DDBJ whole genome shotgun (WGS) entry which is preliminary data.</text>
</comment>
<evidence type="ECO:0000256" key="4">
    <source>
        <dbReference type="ARBA" id="ARBA00022553"/>
    </source>
</evidence>
<evidence type="ECO:0000313" key="13">
    <source>
        <dbReference type="EMBL" id="GGE24516.1"/>
    </source>
</evidence>
<dbReference type="PANTHER" id="PTHR30181">
    <property type="entry name" value="MANNITOL PERMEASE IIC COMPONENT"/>
    <property type="match status" value="1"/>
</dbReference>
<sequence>MMNEHILNENTVLLNAHANNKEEAIRLAGRLLVEGGYVKPSYIEKMLEREQSLTTYIGNAVAIPHGTEEAKQLILQSGISIVQLPEGVDYGDGQTAHIVIGIAGKGDEHMDILSKIALIVSDEQNVTRLVEAASKKELLSIFEGAE</sequence>
<dbReference type="InterPro" id="IPR002178">
    <property type="entry name" value="PTS_EIIA_type-2_dom"/>
</dbReference>
<dbReference type="SUPFAM" id="SSF55804">
    <property type="entry name" value="Phoshotransferase/anion transport protein"/>
    <property type="match status" value="1"/>
</dbReference>
<evidence type="ECO:0000256" key="10">
    <source>
        <dbReference type="ARBA" id="ARBA00030956"/>
    </source>
</evidence>
<protein>
    <recommendedName>
        <fullName evidence="2">Mannitol-specific phosphotransferase enzyme IIA component</fullName>
    </recommendedName>
    <alternativeName>
        <fullName evidence="10">EIIA</fullName>
    </alternativeName>
    <alternativeName>
        <fullName evidence="11">EIII</fullName>
    </alternativeName>
    <alternativeName>
        <fullName evidence="9">PTS system mannitol-specific EIIA component</fullName>
    </alternativeName>
</protein>
<dbReference type="AlphaFoldDB" id="A0A8J2VG02"/>
<proteinExistence type="predicted"/>
<name>A0A8J2VG02_9BACL</name>
<dbReference type="GO" id="GO:0016301">
    <property type="term" value="F:kinase activity"/>
    <property type="evidence" value="ECO:0007669"/>
    <property type="project" value="UniProtKB-KW"/>
</dbReference>
<evidence type="ECO:0000256" key="9">
    <source>
        <dbReference type="ARBA" id="ARBA00029908"/>
    </source>
</evidence>
<accession>A0A8J2VG02</accession>